<keyword evidence="3 10" id="KW-0479">Metal-binding</keyword>
<dbReference type="GO" id="GO:0019843">
    <property type="term" value="F:rRNA binding"/>
    <property type="evidence" value="ECO:0007669"/>
    <property type="project" value="UniProtKB-KW"/>
</dbReference>
<evidence type="ECO:0000256" key="5">
    <source>
        <dbReference type="ARBA" id="ARBA00022741"/>
    </source>
</evidence>
<keyword evidence="9 10" id="KW-0342">GTP-binding</keyword>
<comment type="subcellular location">
    <subcellularLocation>
        <location evidence="10">Cytoplasm</location>
    </subcellularLocation>
</comment>
<keyword evidence="14" id="KW-1185">Reference proteome</keyword>
<dbReference type="Gene3D" id="1.10.40.50">
    <property type="entry name" value="Probable gtpase engc, domain 3"/>
    <property type="match status" value="1"/>
</dbReference>
<keyword evidence="6 10" id="KW-0378">Hydrolase</keyword>
<dbReference type="InterPro" id="IPR031944">
    <property type="entry name" value="RsgA_N"/>
</dbReference>
<evidence type="ECO:0000259" key="12">
    <source>
        <dbReference type="PROSITE" id="PS51721"/>
    </source>
</evidence>
<dbReference type="PANTHER" id="PTHR32120:SF11">
    <property type="entry name" value="SMALL RIBOSOMAL SUBUNIT BIOGENESIS GTPASE RSGA 1, MITOCHONDRIAL-RELATED"/>
    <property type="match status" value="1"/>
</dbReference>
<dbReference type="GO" id="GO:0005525">
    <property type="term" value="F:GTP binding"/>
    <property type="evidence" value="ECO:0007669"/>
    <property type="project" value="UniProtKB-UniRule"/>
</dbReference>
<dbReference type="CDD" id="cd04466">
    <property type="entry name" value="S1_YloQ_GTPase"/>
    <property type="match status" value="1"/>
</dbReference>
<feature type="binding site" evidence="10">
    <location>
        <begin position="115"/>
        <end position="118"/>
    </location>
    <ligand>
        <name>GTP</name>
        <dbReference type="ChEBI" id="CHEBI:37565"/>
    </ligand>
</feature>
<comment type="function">
    <text evidence="10">One of several proteins that assist in the late maturation steps of the functional core of the 30S ribosomal subunit. Helps release RbfA from mature subunits. May play a role in the assembly of ribosomal proteins into the subunit. Circularly permuted GTPase that catalyzes slow GTP hydrolysis, GTPase activity is stimulated by the 30S ribosomal subunit.</text>
</comment>
<dbReference type="NCBIfam" id="TIGR00157">
    <property type="entry name" value="ribosome small subunit-dependent GTPase A"/>
    <property type="match status" value="1"/>
</dbReference>
<evidence type="ECO:0000256" key="8">
    <source>
        <dbReference type="ARBA" id="ARBA00022884"/>
    </source>
</evidence>
<evidence type="ECO:0000256" key="2">
    <source>
        <dbReference type="ARBA" id="ARBA00022517"/>
    </source>
</evidence>
<evidence type="ECO:0000313" key="13">
    <source>
        <dbReference type="EMBL" id="TCV88946.1"/>
    </source>
</evidence>
<comment type="cofactor">
    <cofactor evidence="10">
        <name>Zn(2+)</name>
        <dbReference type="ChEBI" id="CHEBI:29105"/>
    </cofactor>
    <text evidence="10">Binds 1 zinc ion per subunit.</text>
</comment>
<dbReference type="Pfam" id="PF03193">
    <property type="entry name" value="RsgA_GTPase"/>
    <property type="match status" value="1"/>
</dbReference>
<dbReference type="HAMAP" id="MF_01820">
    <property type="entry name" value="GTPase_RsgA"/>
    <property type="match status" value="1"/>
</dbReference>
<dbReference type="SUPFAM" id="SSF52540">
    <property type="entry name" value="P-loop containing nucleoside triphosphate hydrolases"/>
    <property type="match status" value="1"/>
</dbReference>
<accession>A0A4R3YAH1</accession>
<dbReference type="GO" id="GO:0042274">
    <property type="term" value="P:ribosomal small subunit biogenesis"/>
    <property type="evidence" value="ECO:0007669"/>
    <property type="project" value="UniProtKB-UniRule"/>
</dbReference>
<dbReference type="InterPro" id="IPR012340">
    <property type="entry name" value="NA-bd_OB-fold"/>
</dbReference>
<comment type="caution">
    <text evidence="13">The sequence shown here is derived from an EMBL/GenBank/DDBJ whole genome shotgun (WGS) entry which is preliminary data.</text>
</comment>
<evidence type="ECO:0000256" key="9">
    <source>
        <dbReference type="ARBA" id="ARBA00023134"/>
    </source>
</evidence>
<dbReference type="InterPro" id="IPR010914">
    <property type="entry name" value="RsgA_GTPase_dom"/>
</dbReference>
<feature type="binding site" evidence="10">
    <location>
        <position position="260"/>
    </location>
    <ligand>
        <name>Zn(2+)</name>
        <dbReference type="ChEBI" id="CHEBI:29105"/>
    </ligand>
</feature>
<keyword evidence="5 10" id="KW-0547">Nucleotide-binding</keyword>
<dbReference type="AlphaFoldDB" id="A0A4R3YAH1"/>
<proteinExistence type="inferred from homology"/>
<dbReference type="Proteomes" id="UP000295367">
    <property type="component" value="Unassembled WGS sequence"/>
</dbReference>
<dbReference type="CDD" id="cd01854">
    <property type="entry name" value="YjeQ_EngC"/>
    <property type="match status" value="1"/>
</dbReference>
<dbReference type="InterPro" id="IPR030378">
    <property type="entry name" value="G_CP_dom"/>
</dbReference>
<feature type="binding site" evidence="10">
    <location>
        <position position="247"/>
    </location>
    <ligand>
        <name>Zn(2+)</name>
        <dbReference type="ChEBI" id="CHEBI:29105"/>
    </ligand>
</feature>
<evidence type="ECO:0000256" key="1">
    <source>
        <dbReference type="ARBA" id="ARBA00022490"/>
    </source>
</evidence>
<keyword evidence="4 10" id="KW-0699">rRNA-binding</keyword>
<dbReference type="GO" id="GO:0003924">
    <property type="term" value="F:GTPase activity"/>
    <property type="evidence" value="ECO:0007669"/>
    <property type="project" value="UniProtKB-UniRule"/>
</dbReference>
<evidence type="ECO:0000256" key="7">
    <source>
        <dbReference type="ARBA" id="ARBA00022833"/>
    </source>
</evidence>
<dbReference type="Gene3D" id="2.40.50.140">
    <property type="entry name" value="Nucleic acid-binding proteins"/>
    <property type="match status" value="1"/>
</dbReference>
<organism evidence="13 14">
    <name type="scientific">Sulfurirhabdus autotrophica</name>
    <dbReference type="NCBI Taxonomy" id="1706046"/>
    <lineage>
        <taxon>Bacteria</taxon>
        <taxon>Pseudomonadati</taxon>
        <taxon>Pseudomonadota</taxon>
        <taxon>Betaproteobacteria</taxon>
        <taxon>Nitrosomonadales</taxon>
        <taxon>Sulfuricellaceae</taxon>
        <taxon>Sulfurirhabdus</taxon>
    </lineage>
</organism>
<feature type="domain" description="CP-type G" evidence="12">
    <location>
        <begin position="66"/>
        <end position="223"/>
    </location>
</feature>
<dbReference type="InterPro" id="IPR027417">
    <property type="entry name" value="P-loop_NTPase"/>
</dbReference>
<dbReference type="EMBL" id="SMCO01000003">
    <property type="protein sequence ID" value="TCV88946.1"/>
    <property type="molecule type" value="Genomic_DNA"/>
</dbReference>
<evidence type="ECO:0000256" key="10">
    <source>
        <dbReference type="HAMAP-Rule" id="MF_01820"/>
    </source>
</evidence>
<evidence type="ECO:0000256" key="3">
    <source>
        <dbReference type="ARBA" id="ARBA00022723"/>
    </source>
</evidence>
<feature type="binding site" evidence="10">
    <location>
        <position position="252"/>
    </location>
    <ligand>
        <name>Zn(2+)</name>
        <dbReference type="ChEBI" id="CHEBI:29105"/>
    </ligand>
</feature>
<dbReference type="EC" id="3.6.1.-" evidence="10"/>
<feature type="binding site" evidence="10">
    <location>
        <position position="254"/>
    </location>
    <ligand>
        <name>Zn(2+)</name>
        <dbReference type="ChEBI" id="CHEBI:29105"/>
    </ligand>
</feature>
<comment type="subunit">
    <text evidence="10">Monomer. Associates with 30S ribosomal subunit, binds 16S rRNA.</text>
</comment>
<evidence type="ECO:0000256" key="6">
    <source>
        <dbReference type="ARBA" id="ARBA00022801"/>
    </source>
</evidence>
<feature type="domain" description="EngC GTPase" evidence="11">
    <location>
        <begin position="76"/>
        <end position="221"/>
    </location>
</feature>
<dbReference type="PANTHER" id="PTHR32120">
    <property type="entry name" value="SMALL RIBOSOMAL SUBUNIT BIOGENESIS GTPASE RSGA"/>
    <property type="match status" value="1"/>
</dbReference>
<reference evidence="13 14" key="1">
    <citation type="submission" date="2019-03" db="EMBL/GenBank/DDBJ databases">
        <title>Genomic Encyclopedia of Type Strains, Phase IV (KMG-IV): sequencing the most valuable type-strain genomes for metagenomic binning, comparative biology and taxonomic classification.</title>
        <authorList>
            <person name="Goeker M."/>
        </authorList>
    </citation>
    <scope>NUCLEOTIDE SEQUENCE [LARGE SCALE GENOMIC DNA]</scope>
    <source>
        <strain evidence="13 14">DSM 100309</strain>
    </source>
</reference>
<protein>
    <recommendedName>
        <fullName evidence="10">Small ribosomal subunit biogenesis GTPase RsgA</fullName>
        <ecNumber evidence="10">3.6.1.-</ecNumber>
    </recommendedName>
</protein>
<evidence type="ECO:0000256" key="4">
    <source>
        <dbReference type="ARBA" id="ARBA00022730"/>
    </source>
</evidence>
<dbReference type="InterPro" id="IPR004881">
    <property type="entry name" value="Ribosome_biogen_GTPase_RsgA"/>
</dbReference>
<feature type="binding site" evidence="10">
    <location>
        <begin position="165"/>
        <end position="173"/>
    </location>
    <ligand>
        <name>GTP</name>
        <dbReference type="ChEBI" id="CHEBI:37565"/>
    </ligand>
</feature>
<gene>
    <name evidence="10" type="primary">rsgA</name>
    <name evidence="13" type="ORF">EDC63_10317</name>
</gene>
<comment type="similarity">
    <text evidence="10">Belongs to the TRAFAC class YlqF/YawG GTPase family. RsgA subfamily.</text>
</comment>
<dbReference type="Gene3D" id="3.40.50.300">
    <property type="entry name" value="P-loop containing nucleotide triphosphate hydrolases"/>
    <property type="match status" value="1"/>
</dbReference>
<dbReference type="GO" id="GO:0046872">
    <property type="term" value="F:metal ion binding"/>
    <property type="evidence" value="ECO:0007669"/>
    <property type="project" value="UniProtKB-KW"/>
</dbReference>
<keyword evidence="2 10" id="KW-0690">Ribosome biogenesis</keyword>
<evidence type="ECO:0000259" key="11">
    <source>
        <dbReference type="PROSITE" id="PS50936"/>
    </source>
</evidence>
<sequence length="290" mass="31986">MLEGQVVANYGRRYEVELDSGKLISCVMRGKKGGVACGDRVFITPSGTEQGAIERIAPRASLLYRSDTFHTKIIAANVTQIIIVAAAVPSFYEELLNRCLAAAEANNIKALIVLNKCDLSEESKQALNNLQLYRDLGYEVLQLSAKQDISPLKPYLKGHTSVLVGQSGMGKSSIINALLPEARVVTAEISEALDSGRHTTTHTRLYHLDEQSQIIDSPGLQEFGLHHLSPTEIDHAFIEFRPYLGHCKFNNCLHISEPGCALLEALEKCEISKRRISAYHKLIHAGHSRL</sequence>
<keyword evidence="8 10" id="KW-0694">RNA-binding</keyword>
<name>A0A4R3YAH1_9PROT</name>
<dbReference type="PROSITE" id="PS51721">
    <property type="entry name" value="G_CP"/>
    <property type="match status" value="1"/>
</dbReference>
<keyword evidence="1 10" id="KW-0963">Cytoplasm</keyword>
<dbReference type="GO" id="GO:0005737">
    <property type="term" value="C:cytoplasm"/>
    <property type="evidence" value="ECO:0007669"/>
    <property type="project" value="UniProtKB-SubCell"/>
</dbReference>
<keyword evidence="7 10" id="KW-0862">Zinc</keyword>
<dbReference type="PROSITE" id="PS50936">
    <property type="entry name" value="ENGC_GTPASE"/>
    <property type="match status" value="1"/>
</dbReference>
<evidence type="ECO:0000313" key="14">
    <source>
        <dbReference type="Proteomes" id="UP000295367"/>
    </source>
</evidence>
<dbReference type="SUPFAM" id="SSF50249">
    <property type="entry name" value="Nucleic acid-binding proteins"/>
    <property type="match status" value="1"/>
</dbReference>